<reference evidence="1 2" key="1">
    <citation type="submission" date="2020-08" db="EMBL/GenBank/DDBJ databases">
        <title>Genome of Dechlorinating Sulfurospirillum strain ACSDCE.</title>
        <authorList>
            <person name="Yang Y."/>
            <person name="Huo L."/>
            <person name="Yan J."/>
        </authorList>
    </citation>
    <scope>NUCLEOTIDE SEQUENCE [LARGE SCALE GENOMIC DNA]</scope>
    <source>
        <strain evidence="1 2">ACSDCE</strain>
        <plasmid evidence="1 2">pSDCE1</plasmid>
    </source>
</reference>
<protein>
    <submittedName>
        <fullName evidence="1">Uncharacterized protein</fullName>
    </submittedName>
</protein>
<sequence length="99" mass="11602">MALYIDSLDGVLTWIRNIARDPINSFWLQTATDKFYPDFILKLKNGKTIVAEYKGKDRIAEYENTKKPIGEKWASLHKDCEFLSLYKHDYKDKLSKALN</sequence>
<geneLocation type="plasmid" evidence="1 2">
    <name>pSDCE1</name>
</geneLocation>
<keyword evidence="1" id="KW-0614">Plasmid</keyword>
<dbReference type="EMBL" id="CP059996">
    <property type="protein sequence ID" value="QNA70491.1"/>
    <property type="molecule type" value="Genomic_DNA"/>
</dbReference>
<proteinExistence type="predicted"/>
<gene>
    <name evidence="1" type="ORF">FA584_14165</name>
</gene>
<name>A0AA92G6V2_9BACT</name>
<accession>A0AA92G6V2</accession>
<evidence type="ECO:0000313" key="2">
    <source>
        <dbReference type="Proteomes" id="UP000502831"/>
    </source>
</evidence>
<evidence type="ECO:0000313" key="1">
    <source>
        <dbReference type="EMBL" id="QNA70491.1"/>
    </source>
</evidence>
<dbReference type="AlphaFoldDB" id="A0AA92G6V2"/>
<dbReference type="Proteomes" id="UP000502831">
    <property type="component" value="Plasmid pSDCE1"/>
</dbReference>
<dbReference type="RefSeq" id="WP_191342127.1">
    <property type="nucleotide sequence ID" value="NZ_CP059996.1"/>
</dbReference>
<organism evidence="1 2">
    <name type="scientific">Sulfurospirillum diekertiae</name>
    <dbReference type="NCBI Taxonomy" id="1854492"/>
    <lineage>
        <taxon>Bacteria</taxon>
        <taxon>Pseudomonadati</taxon>
        <taxon>Campylobacterota</taxon>
        <taxon>Epsilonproteobacteria</taxon>
        <taxon>Campylobacterales</taxon>
        <taxon>Sulfurospirillaceae</taxon>
        <taxon>Sulfurospirillum</taxon>
    </lineage>
</organism>